<comment type="caution">
    <text evidence="2">The sequence shown here is derived from an EMBL/GenBank/DDBJ whole genome shotgun (WGS) entry which is preliminary data.</text>
</comment>
<gene>
    <name evidence="2" type="ORF">BJ968_003267</name>
</gene>
<dbReference type="Proteomes" id="UP000521922">
    <property type="component" value="Unassembled WGS sequence"/>
</dbReference>
<feature type="domain" description="STAS" evidence="1">
    <location>
        <begin position="17"/>
        <end position="83"/>
    </location>
</feature>
<dbReference type="AlphaFoldDB" id="A0A7Y9DN88"/>
<accession>A0A7Y9DN88</accession>
<evidence type="ECO:0000259" key="1">
    <source>
        <dbReference type="PROSITE" id="PS50801"/>
    </source>
</evidence>
<dbReference type="EMBL" id="JACCBB010000001">
    <property type="protein sequence ID" value="NYD23727.1"/>
    <property type="molecule type" value="Genomic_DNA"/>
</dbReference>
<dbReference type="CDD" id="cd07043">
    <property type="entry name" value="STAS_anti-anti-sigma_factors"/>
    <property type="match status" value="1"/>
</dbReference>
<name>A0A7Y9DN88_9ACTN</name>
<dbReference type="Gene3D" id="3.30.750.24">
    <property type="entry name" value="STAS domain"/>
    <property type="match status" value="1"/>
</dbReference>
<protein>
    <submittedName>
        <fullName evidence="2">Anti-anti-sigma factor</fullName>
    </submittedName>
</protein>
<dbReference type="PROSITE" id="PS50801">
    <property type="entry name" value="STAS"/>
    <property type="match status" value="1"/>
</dbReference>
<dbReference type="Pfam" id="PF01740">
    <property type="entry name" value="STAS"/>
    <property type="match status" value="1"/>
</dbReference>
<keyword evidence="3" id="KW-1185">Reference proteome</keyword>
<proteinExistence type="predicted"/>
<dbReference type="RefSeq" id="WP_179753648.1">
    <property type="nucleotide sequence ID" value="NZ_BAAAGN010000011.1"/>
</dbReference>
<reference evidence="2 3" key="1">
    <citation type="submission" date="2020-07" db="EMBL/GenBank/DDBJ databases">
        <title>Sequencing the genomes of 1000 actinobacteria strains.</title>
        <authorList>
            <person name="Klenk H.-P."/>
        </authorList>
    </citation>
    <scope>NUCLEOTIDE SEQUENCE [LARGE SCALE GENOMIC DNA]</scope>
    <source>
        <strain evidence="2 3">DSM 7487</strain>
    </source>
</reference>
<evidence type="ECO:0000313" key="3">
    <source>
        <dbReference type="Proteomes" id="UP000521922"/>
    </source>
</evidence>
<dbReference type="InterPro" id="IPR036513">
    <property type="entry name" value="STAS_dom_sf"/>
</dbReference>
<evidence type="ECO:0000313" key="2">
    <source>
        <dbReference type="EMBL" id="NYD23727.1"/>
    </source>
</evidence>
<dbReference type="InterPro" id="IPR002645">
    <property type="entry name" value="STAS_dom"/>
</dbReference>
<organism evidence="2 3">
    <name type="scientific">Kineococcus aurantiacus</name>
    <dbReference type="NCBI Taxonomy" id="37633"/>
    <lineage>
        <taxon>Bacteria</taxon>
        <taxon>Bacillati</taxon>
        <taxon>Actinomycetota</taxon>
        <taxon>Actinomycetes</taxon>
        <taxon>Kineosporiales</taxon>
        <taxon>Kineosporiaceae</taxon>
        <taxon>Kineococcus</taxon>
    </lineage>
</organism>
<sequence length="139" mass="14394">MSTPFRAPDPQQGTPDGRVRLEPAAGRLLVRLTGEIDDELRFDLDDAAAQVARSREAGRTAVAVDAREVTFMDSAGAAFLARLAVAVRPDRITVHPSEPVAFLLDVTRLSDVVDVVADAAGDVAASTGDGTGGDGPAPS</sequence>
<dbReference type="SUPFAM" id="SSF52091">
    <property type="entry name" value="SpoIIaa-like"/>
    <property type="match status" value="1"/>
</dbReference>